<dbReference type="EMBL" id="JADLQX010000028">
    <property type="protein sequence ID" value="MBF6301508.1"/>
    <property type="molecule type" value="Genomic_DNA"/>
</dbReference>
<dbReference type="RefSeq" id="WP_195132725.1">
    <property type="nucleotide sequence ID" value="NZ_JADLQX010000028.1"/>
</dbReference>
<evidence type="ECO:0000313" key="2">
    <source>
        <dbReference type="EMBL" id="MBF6301508.1"/>
    </source>
</evidence>
<accession>A0ABS0CY27</accession>
<organism evidence="2 3">
    <name type="scientific">Nocardia amamiensis</name>
    <dbReference type="NCBI Taxonomy" id="404578"/>
    <lineage>
        <taxon>Bacteria</taxon>
        <taxon>Bacillati</taxon>
        <taxon>Actinomycetota</taxon>
        <taxon>Actinomycetes</taxon>
        <taxon>Mycobacteriales</taxon>
        <taxon>Nocardiaceae</taxon>
        <taxon>Nocardia</taxon>
    </lineage>
</organism>
<feature type="domain" description="Tox-ART-HYD1" evidence="1">
    <location>
        <begin position="89"/>
        <end position="171"/>
    </location>
</feature>
<gene>
    <name evidence="2" type="ORF">IU459_28805</name>
</gene>
<dbReference type="InterPro" id="IPR028920">
    <property type="entry name" value="Tox-ART-HYD1_dom"/>
</dbReference>
<reference evidence="2 3" key="1">
    <citation type="submission" date="2020-10" db="EMBL/GenBank/DDBJ databases">
        <title>Identification of Nocardia species via Next-generation sequencing and recognition of intraspecies genetic diversity.</title>
        <authorList>
            <person name="Li P."/>
            <person name="Li P."/>
            <person name="Lu B."/>
        </authorList>
    </citation>
    <scope>NUCLEOTIDE SEQUENCE [LARGE SCALE GENOMIC DNA]</scope>
    <source>
        <strain evidence="2 3">BJ06-0157</strain>
    </source>
</reference>
<proteinExistence type="predicted"/>
<dbReference type="Pfam" id="PF15633">
    <property type="entry name" value="Tox-ART-HYD1"/>
    <property type="match status" value="1"/>
</dbReference>
<name>A0ABS0CY27_9NOCA</name>
<comment type="caution">
    <text evidence="2">The sequence shown here is derived from an EMBL/GenBank/DDBJ whole genome shotgun (WGS) entry which is preliminary data.</text>
</comment>
<evidence type="ECO:0000313" key="3">
    <source>
        <dbReference type="Proteomes" id="UP000702209"/>
    </source>
</evidence>
<sequence length="193" mass="21448">MAEPVIKLMTTIARNISGSFDAAGKAIAEKLGGFVQHASRSADMFPAEDREMSSRFRGKWDSERERSVYDQHAIRWAIPNAGKRPARVLYHYTSSEGLAGILDSGKLRSSWGPGNRRGQFLTTIEPGTLPDIDLADRLGLSARLSHYIALDVSRLRAKKIVDMGDGNYMIRNRRSLRVNRLLIDAGENPVVLP</sequence>
<evidence type="ECO:0000259" key="1">
    <source>
        <dbReference type="Pfam" id="PF15633"/>
    </source>
</evidence>
<keyword evidence="3" id="KW-1185">Reference proteome</keyword>
<dbReference type="Proteomes" id="UP000702209">
    <property type="component" value="Unassembled WGS sequence"/>
</dbReference>
<protein>
    <recommendedName>
        <fullName evidence="1">Tox-ART-HYD1 domain-containing protein</fullName>
    </recommendedName>
</protein>